<feature type="domain" description="DUF3615" evidence="1">
    <location>
        <begin position="440"/>
        <end position="556"/>
    </location>
</feature>
<evidence type="ECO:0000313" key="3">
    <source>
        <dbReference type="EMBL" id="KAK1692289.1"/>
    </source>
</evidence>
<evidence type="ECO:0000313" key="4">
    <source>
        <dbReference type="Proteomes" id="UP001231189"/>
    </source>
</evidence>
<dbReference type="Proteomes" id="UP001231189">
    <property type="component" value="Unassembled WGS sequence"/>
</dbReference>
<dbReference type="InterPro" id="IPR046527">
    <property type="entry name" value="PIR2-like_helical"/>
</dbReference>
<organism evidence="3 4">
    <name type="scientific">Lolium multiflorum</name>
    <name type="common">Italian ryegrass</name>
    <name type="synonym">Lolium perenne subsp. multiflorum</name>
    <dbReference type="NCBI Taxonomy" id="4521"/>
    <lineage>
        <taxon>Eukaryota</taxon>
        <taxon>Viridiplantae</taxon>
        <taxon>Streptophyta</taxon>
        <taxon>Embryophyta</taxon>
        <taxon>Tracheophyta</taxon>
        <taxon>Spermatophyta</taxon>
        <taxon>Magnoliopsida</taxon>
        <taxon>Liliopsida</taxon>
        <taxon>Poales</taxon>
        <taxon>Poaceae</taxon>
        <taxon>BOP clade</taxon>
        <taxon>Pooideae</taxon>
        <taxon>Poodae</taxon>
        <taxon>Poeae</taxon>
        <taxon>Poeae Chloroplast Group 2 (Poeae type)</taxon>
        <taxon>Loliodinae</taxon>
        <taxon>Loliinae</taxon>
        <taxon>Lolium</taxon>
    </lineage>
</organism>
<keyword evidence="4" id="KW-1185">Reference proteome</keyword>
<evidence type="ECO:0000259" key="2">
    <source>
        <dbReference type="Pfam" id="PF20235"/>
    </source>
</evidence>
<dbReference type="Pfam" id="PF12274">
    <property type="entry name" value="DUF3615"/>
    <property type="match status" value="1"/>
</dbReference>
<dbReference type="InterPro" id="IPR022059">
    <property type="entry name" value="DUF3615"/>
</dbReference>
<dbReference type="AlphaFoldDB" id="A0AAD8TUC3"/>
<feature type="domain" description="PIR2-like helical" evidence="2">
    <location>
        <begin position="51"/>
        <end position="116"/>
    </location>
</feature>
<gene>
    <name evidence="3" type="ORF">QYE76_008986</name>
</gene>
<protein>
    <submittedName>
        <fullName evidence="3">Uncharacterized protein</fullName>
    </submittedName>
</protein>
<feature type="domain" description="PIR2-like helical" evidence="2">
    <location>
        <begin position="223"/>
        <end position="340"/>
    </location>
</feature>
<dbReference type="EMBL" id="JAUUTY010000001">
    <property type="protein sequence ID" value="KAK1692289.1"/>
    <property type="molecule type" value="Genomic_DNA"/>
</dbReference>
<sequence>MEDRRRVVLRPRGPDYPGNGVVNQERSQLIATVHNSFEEARRLRQAAGFSSCIGLLDPVSNIAVSATFSDTVTAEDLERRSVDGMVVFLTTFFPYLTDWEAVHYLLLAHAHLLGAACLVLKDRAMETSAGHVDSMLRTALKCAALAARHPEPDRLVAAWLSLSLRQLYDIVAGDLSTVRLGELAGDAAKKSWELAASRQQLLELEGDVPYYYHTTSLRRALLDKVHRHYLRALARLPRLELRGRYHRALLAGGGCYGPLDDPASNVVLNIVWYDATSPPARRDGEEEPVDMIGADALARAASRSVYGILSFLCTRFDGLSEHDAVRCLLDADADVQAAARDAERRGYQARAGSTLQDAYVAAATAAGHPDANAQAAFLAQGALGLQLETPEDVLALAEVLALEPPPEPGAPKAATKLYWAIIRDRRRQFRGDQARIARMARAALEQYNESSSTASAYELDVICGVNEDVDGPAEIPSTDSRSHLYPYIYHRSHINFLATNTSGATPARPVLFFAECSNYDDQGEPPLCVPVGLPPPRASLVRCLYCDGKGGTVVHPASTQFHGRDKEFQLAARGGKQVQQLYRNEYIIQTSEHHAQSMCALLEDSMYVDSDGASSDDDQDLLSTCEFDA</sequence>
<comment type="caution">
    <text evidence="3">The sequence shown here is derived from an EMBL/GenBank/DDBJ whole genome shotgun (WGS) entry which is preliminary data.</text>
</comment>
<dbReference type="PANTHER" id="PTHR33120">
    <property type="entry name" value="EXPRESSED PROTEIN-RELATED"/>
    <property type="match status" value="1"/>
</dbReference>
<reference evidence="3" key="1">
    <citation type="submission" date="2023-07" db="EMBL/GenBank/DDBJ databases">
        <title>A chromosome-level genome assembly of Lolium multiflorum.</title>
        <authorList>
            <person name="Chen Y."/>
            <person name="Copetti D."/>
            <person name="Kolliker R."/>
            <person name="Studer B."/>
        </authorList>
    </citation>
    <scope>NUCLEOTIDE SEQUENCE</scope>
    <source>
        <strain evidence="3">02402/16</strain>
        <tissue evidence="3">Leaf</tissue>
    </source>
</reference>
<dbReference type="Pfam" id="PF20235">
    <property type="entry name" value="PIR2-like_helical"/>
    <property type="match status" value="2"/>
</dbReference>
<name>A0AAD8TUC3_LOLMU</name>
<evidence type="ECO:0000259" key="1">
    <source>
        <dbReference type="Pfam" id="PF12274"/>
    </source>
</evidence>
<dbReference type="PANTHER" id="PTHR33120:SF47">
    <property type="entry name" value="OS05G0571400 PROTEIN"/>
    <property type="match status" value="1"/>
</dbReference>
<proteinExistence type="predicted"/>
<accession>A0AAD8TUC3</accession>